<dbReference type="Proteomes" id="UP000627838">
    <property type="component" value="Unassembled WGS sequence"/>
</dbReference>
<reference evidence="2 3" key="1">
    <citation type="submission" date="2020-10" db="EMBL/GenBank/DDBJ databases">
        <title>Sequencing the genomes of 1000 actinobacteria strains.</title>
        <authorList>
            <person name="Klenk H.-P."/>
        </authorList>
    </citation>
    <scope>NUCLEOTIDE SEQUENCE [LARGE SCALE GENOMIC DNA]</scope>
    <source>
        <strain evidence="2 3">DSM 46744</strain>
    </source>
</reference>
<dbReference type="SUPFAM" id="SSF52317">
    <property type="entry name" value="Class I glutamine amidotransferase-like"/>
    <property type="match status" value="1"/>
</dbReference>
<name>A0ABR9K2E6_9ACTN</name>
<dbReference type="InterPro" id="IPR052158">
    <property type="entry name" value="INH-QAR"/>
</dbReference>
<gene>
    <name evidence="2" type="ORF">H4W34_006859</name>
</gene>
<dbReference type="PANTHER" id="PTHR43130:SF2">
    <property type="entry name" value="DJ-1_PFPI DOMAIN-CONTAINING PROTEIN"/>
    <property type="match status" value="1"/>
</dbReference>
<comment type="caution">
    <text evidence="2">The sequence shown here is derived from an EMBL/GenBank/DDBJ whole genome shotgun (WGS) entry which is preliminary data.</text>
</comment>
<accession>A0ABR9K2E6</accession>
<dbReference type="PANTHER" id="PTHR43130">
    <property type="entry name" value="ARAC-FAMILY TRANSCRIPTIONAL REGULATOR"/>
    <property type="match status" value="1"/>
</dbReference>
<dbReference type="Pfam" id="PF01965">
    <property type="entry name" value="DJ-1_PfpI"/>
    <property type="match status" value="1"/>
</dbReference>
<evidence type="ECO:0000313" key="3">
    <source>
        <dbReference type="Proteomes" id="UP000627838"/>
    </source>
</evidence>
<keyword evidence="3" id="KW-1185">Reference proteome</keyword>
<evidence type="ECO:0000259" key="1">
    <source>
        <dbReference type="Pfam" id="PF01965"/>
    </source>
</evidence>
<protein>
    <submittedName>
        <fullName evidence="2">Transcriptional regulator GlxA family with amidase domain</fullName>
    </submittedName>
</protein>
<proteinExistence type="predicted"/>
<organism evidence="2 3">
    <name type="scientific">Actinomadura algeriensis</name>
    <dbReference type="NCBI Taxonomy" id="1679523"/>
    <lineage>
        <taxon>Bacteria</taxon>
        <taxon>Bacillati</taxon>
        <taxon>Actinomycetota</taxon>
        <taxon>Actinomycetes</taxon>
        <taxon>Streptosporangiales</taxon>
        <taxon>Thermomonosporaceae</taxon>
        <taxon>Actinomadura</taxon>
    </lineage>
</organism>
<dbReference type="Gene3D" id="3.40.50.880">
    <property type="match status" value="1"/>
</dbReference>
<dbReference type="InterPro" id="IPR029062">
    <property type="entry name" value="Class_I_gatase-like"/>
</dbReference>
<dbReference type="CDD" id="cd03139">
    <property type="entry name" value="GATase1_PfpI_2"/>
    <property type="match status" value="1"/>
</dbReference>
<dbReference type="EMBL" id="JADBDZ010000001">
    <property type="protein sequence ID" value="MBE1537026.1"/>
    <property type="molecule type" value="Genomic_DNA"/>
</dbReference>
<dbReference type="RefSeq" id="WP_192762966.1">
    <property type="nucleotide sequence ID" value="NZ_JADBDZ010000001.1"/>
</dbReference>
<dbReference type="InterPro" id="IPR002818">
    <property type="entry name" value="DJ-1/PfpI"/>
</dbReference>
<evidence type="ECO:0000313" key="2">
    <source>
        <dbReference type="EMBL" id="MBE1537026.1"/>
    </source>
</evidence>
<sequence length="244" mass="25655">MTEQPRPTVAMLLYPGVTPLDVVAPHAALAPHTDMHLVWKTLDPVVSDVEMALTPTTTFDACPTDVDVLFVPGGRDQADAASDEEVLQFLADRGHARYITSVCGGGLILAAAGLLNGYRAATHWTGRHTLEVLGAVNVNERVVTDRNRITGGGVTAGLDFGLVLLAELLGEPVARATQLMLEYDPQPPFDSGSPEKAGPELTAMVRQLTSATSDAMDAVAARLPARGWAAVARHAAASSASTLR</sequence>
<feature type="domain" description="DJ-1/PfpI" evidence="1">
    <location>
        <begin position="8"/>
        <end position="166"/>
    </location>
</feature>